<sequence length="143" mass="16163">MDRLGDMVTSNPGTIAFPHTVGGAMIKPEDKGKIKGLAVSAMYEQTDMNMKQIYDQMQLLAQQAKALQDRVDVSERIYQAQMNFQPLISKVYHLYELEDGKDTLSLIGPKEWGRSKPFKKYIATVKLLADHTWDILEKGEGTI</sequence>
<keyword evidence="2" id="KW-1185">Reference proteome</keyword>
<protein>
    <recommendedName>
        <fullName evidence="3">DUF2452 domain-containing protein</fullName>
    </recommendedName>
</protein>
<proteinExistence type="predicted"/>
<dbReference type="OrthoDB" id="662061at2"/>
<evidence type="ECO:0000313" key="2">
    <source>
        <dbReference type="Proteomes" id="UP000095552"/>
    </source>
</evidence>
<reference evidence="1 2" key="1">
    <citation type="submission" date="2016-08" db="EMBL/GenBank/DDBJ databases">
        <title>Draft genome of Fabibacter sp. strain SK-8.</title>
        <authorList>
            <person name="Wong S.-K."/>
            <person name="Hamasaki K."/>
            <person name="Yoshizawa S."/>
        </authorList>
    </citation>
    <scope>NUCLEOTIDE SEQUENCE [LARGE SCALE GENOMIC DNA]</scope>
    <source>
        <strain evidence="1 2">SK-8</strain>
    </source>
</reference>
<dbReference type="Pfam" id="PF10504">
    <property type="entry name" value="DUF2452"/>
    <property type="match status" value="1"/>
</dbReference>
<organism evidence="1 2">
    <name type="scientific">Roseivirga misakiensis</name>
    <dbReference type="NCBI Taxonomy" id="1563681"/>
    <lineage>
        <taxon>Bacteria</taxon>
        <taxon>Pseudomonadati</taxon>
        <taxon>Bacteroidota</taxon>
        <taxon>Cytophagia</taxon>
        <taxon>Cytophagales</taxon>
        <taxon>Roseivirgaceae</taxon>
        <taxon>Roseivirga</taxon>
    </lineage>
</organism>
<comment type="caution">
    <text evidence="1">The sequence shown here is derived from an EMBL/GenBank/DDBJ whole genome shotgun (WGS) entry which is preliminary data.</text>
</comment>
<evidence type="ECO:0000313" key="1">
    <source>
        <dbReference type="EMBL" id="OEK05565.1"/>
    </source>
</evidence>
<dbReference type="InterPro" id="IPR019534">
    <property type="entry name" value="DUF2452"/>
</dbReference>
<dbReference type="Proteomes" id="UP000095552">
    <property type="component" value="Unassembled WGS sequence"/>
</dbReference>
<dbReference type="EMBL" id="MDGQ01000005">
    <property type="protein sequence ID" value="OEK05565.1"/>
    <property type="molecule type" value="Genomic_DNA"/>
</dbReference>
<name>A0A1E5T2F1_9BACT</name>
<gene>
    <name evidence="1" type="ORF">BFP71_12730</name>
</gene>
<dbReference type="AlphaFoldDB" id="A0A1E5T2F1"/>
<dbReference type="STRING" id="1563681.BFP71_12730"/>
<accession>A0A1E5T2F1</accession>
<evidence type="ECO:0008006" key="3">
    <source>
        <dbReference type="Google" id="ProtNLM"/>
    </source>
</evidence>